<keyword evidence="1" id="KW-0472">Membrane</keyword>
<accession>A0A8C4S731</accession>
<evidence type="ECO:0000313" key="3">
    <source>
        <dbReference type="Proteomes" id="UP000694620"/>
    </source>
</evidence>
<reference evidence="2" key="3">
    <citation type="submission" date="2025-09" db="UniProtKB">
        <authorList>
            <consortium name="Ensembl"/>
        </authorList>
    </citation>
    <scope>IDENTIFICATION</scope>
</reference>
<reference evidence="2" key="2">
    <citation type="submission" date="2025-08" db="UniProtKB">
        <authorList>
            <consortium name="Ensembl"/>
        </authorList>
    </citation>
    <scope>IDENTIFICATION</scope>
</reference>
<protein>
    <submittedName>
        <fullName evidence="2">Uncharacterized protein</fullName>
    </submittedName>
</protein>
<dbReference type="AlphaFoldDB" id="A0A8C4S731"/>
<feature type="transmembrane region" description="Helical" evidence="1">
    <location>
        <begin position="44"/>
        <end position="64"/>
    </location>
</feature>
<proteinExistence type="predicted"/>
<sequence>FLCIVFFNVSMVSTLIIATYLIQKLFGAWVGIVKGAGKQKIGAICNLTGYYIIGLPIGVSLMFAAHMGVLGFWIGLLVCVFMQSIFFLILVLKFDWKLLTEEVNGFCFSDLIKLPDRVPYTLRAFVADTFWLAVAHKVDKWNFTVQDLLHLNSQKTN</sequence>
<organism evidence="2 3">
    <name type="scientific">Erpetoichthys calabaricus</name>
    <name type="common">Rope fish</name>
    <name type="synonym">Calamoichthys calabaricus</name>
    <dbReference type="NCBI Taxonomy" id="27687"/>
    <lineage>
        <taxon>Eukaryota</taxon>
        <taxon>Metazoa</taxon>
        <taxon>Chordata</taxon>
        <taxon>Craniata</taxon>
        <taxon>Vertebrata</taxon>
        <taxon>Euteleostomi</taxon>
        <taxon>Actinopterygii</taxon>
        <taxon>Polypteriformes</taxon>
        <taxon>Polypteridae</taxon>
        <taxon>Erpetoichthys</taxon>
    </lineage>
</organism>
<keyword evidence="1" id="KW-1133">Transmembrane helix</keyword>
<dbReference type="GeneTree" id="ENSGT00940000163234"/>
<reference evidence="2" key="1">
    <citation type="submission" date="2021-06" db="EMBL/GenBank/DDBJ databases">
        <authorList>
            <consortium name="Wellcome Sanger Institute Data Sharing"/>
        </authorList>
    </citation>
    <scope>NUCLEOTIDE SEQUENCE [LARGE SCALE GENOMIC DNA]</scope>
</reference>
<feature type="transmembrane region" description="Helical" evidence="1">
    <location>
        <begin position="6"/>
        <end position="32"/>
    </location>
</feature>
<evidence type="ECO:0000256" key="1">
    <source>
        <dbReference type="SAM" id="Phobius"/>
    </source>
</evidence>
<dbReference type="Proteomes" id="UP000694620">
    <property type="component" value="Chromosome 8"/>
</dbReference>
<evidence type="ECO:0000313" key="2">
    <source>
        <dbReference type="Ensembl" id="ENSECRP00000012571.1"/>
    </source>
</evidence>
<dbReference type="Ensembl" id="ENSECRT00000012786.1">
    <property type="protein sequence ID" value="ENSECRP00000012571.1"/>
    <property type="gene ID" value="ENSECRG00000007436.1"/>
</dbReference>
<name>A0A8C4S731_ERPCA</name>
<keyword evidence="3" id="KW-1185">Reference proteome</keyword>
<keyword evidence="1" id="KW-0812">Transmembrane</keyword>
<feature type="transmembrane region" description="Helical" evidence="1">
    <location>
        <begin position="70"/>
        <end position="92"/>
    </location>
</feature>